<keyword evidence="2" id="KW-1185">Reference proteome</keyword>
<protein>
    <submittedName>
        <fullName evidence="1">Uncharacterized protein</fullName>
    </submittedName>
</protein>
<dbReference type="RefSeq" id="WP_091458004.1">
    <property type="nucleotide sequence ID" value="NZ_FMHU01000001.1"/>
</dbReference>
<accession>A0A1C6RRJ7</accession>
<reference evidence="2" key="1">
    <citation type="submission" date="2016-06" db="EMBL/GenBank/DDBJ databases">
        <authorList>
            <person name="Varghese N."/>
        </authorList>
    </citation>
    <scope>NUCLEOTIDE SEQUENCE [LARGE SCALE GENOMIC DNA]</scope>
    <source>
        <strain evidence="2">DSM 46123</strain>
    </source>
</reference>
<gene>
    <name evidence="1" type="ORF">GA0074694_2812</name>
</gene>
<name>A0A1C6RRJ7_9ACTN</name>
<evidence type="ECO:0000313" key="1">
    <source>
        <dbReference type="EMBL" id="SCL19785.1"/>
    </source>
</evidence>
<organism evidence="1 2">
    <name type="scientific">Micromonospora inyonensis</name>
    <dbReference type="NCBI Taxonomy" id="47866"/>
    <lineage>
        <taxon>Bacteria</taxon>
        <taxon>Bacillati</taxon>
        <taxon>Actinomycetota</taxon>
        <taxon>Actinomycetes</taxon>
        <taxon>Micromonosporales</taxon>
        <taxon>Micromonosporaceae</taxon>
        <taxon>Micromonospora</taxon>
    </lineage>
</organism>
<proteinExistence type="predicted"/>
<sequence length="210" mass="24029">MLAIDRAHFASGVRWWQTETDWPNDFHNSDYRVLAAQNPDGDFQDDWWAGLLPRLTRWKALRPFSQADVTRWFTVYREDLVRTWHQSCAPVRDLDITGVTWGQVRAFPDVIAQLKPTKSESPVFPSKLCHFLLPRIFPVFDNAAVGGSRTYEAYFNLIKGSWEATPAALQAELVAELSQLIEDHGRGPLYEGFPMATKITELALIGSRHR</sequence>
<dbReference type="Proteomes" id="UP000198906">
    <property type="component" value="Unassembled WGS sequence"/>
</dbReference>
<dbReference type="EMBL" id="FMHU01000001">
    <property type="protein sequence ID" value="SCL19785.1"/>
    <property type="molecule type" value="Genomic_DNA"/>
</dbReference>
<dbReference type="AlphaFoldDB" id="A0A1C6RRJ7"/>
<evidence type="ECO:0000313" key="2">
    <source>
        <dbReference type="Proteomes" id="UP000198906"/>
    </source>
</evidence>